<sequence>MSSEYDINLTVIIPTYNRTDKLMRRVNELLPQMSNADKILISDNATENFDAELINYFKKEPRISLYRNKVNIGANANIVKCFELVNSDWVWLLSDDDYVKSDAIKIIKKNLVEKKVDFINFSSELLRTKRVDSVCDSFESYLNAIGNNFSNHLLISNNVFNMRVFRPLLKFAYWGCFVNAPHLAPVYCALENNAKILLSSETIVEWQKPVREDCWQQSSSFNLLFLPDVLSNADLRKKAIHSIMSSLSIPEFLIAQLAFHKISDPSCSDKVTSYAGRIMNVYIRYGSMQQRIRVVLLKLMLKFPRIYLFMVNIACSKLYGKPISDFLQKRNFEFYL</sequence>
<dbReference type="EMBL" id="JAASAN010000001">
    <property type="protein sequence ID" value="NIL25605.1"/>
    <property type="molecule type" value="Genomic_DNA"/>
</dbReference>
<evidence type="ECO:0000313" key="3">
    <source>
        <dbReference type="Proteomes" id="UP000698240"/>
    </source>
</evidence>
<evidence type="ECO:0000313" key="2">
    <source>
        <dbReference type="EMBL" id="NIL25605.1"/>
    </source>
</evidence>
<protein>
    <submittedName>
        <fullName evidence="2">Glycosyltransferase family 2 protein</fullName>
    </submittedName>
</protein>
<dbReference type="Gene3D" id="3.90.550.10">
    <property type="entry name" value="Spore Coat Polysaccharide Biosynthesis Protein SpsA, Chain A"/>
    <property type="match status" value="1"/>
</dbReference>
<dbReference type="Pfam" id="PF00535">
    <property type="entry name" value="Glycos_transf_2"/>
    <property type="match status" value="1"/>
</dbReference>
<proteinExistence type="predicted"/>
<organism evidence="2 3">
    <name type="scientific">Yersinia massiliensis</name>
    <dbReference type="NCBI Taxonomy" id="419257"/>
    <lineage>
        <taxon>Bacteria</taxon>
        <taxon>Pseudomonadati</taxon>
        <taxon>Pseudomonadota</taxon>
        <taxon>Gammaproteobacteria</taxon>
        <taxon>Enterobacterales</taxon>
        <taxon>Yersiniaceae</taxon>
        <taxon>Yersinia</taxon>
    </lineage>
</organism>
<dbReference type="InterPro" id="IPR001173">
    <property type="entry name" value="Glyco_trans_2-like"/>
</dbReference>
<accession>A0AA90XTR1</accession>
<name>A0AA90XTR1_9GAMM</name>
<dbReference type="InterPro" id="IPR029044">
    <property type="entry name" value="Nucleotide-diphossugar_trans"/>
</dbReference>
<dbReference type="AlphaFoldDB" id="A0AA90XTR1"/>
<dbReference type="Proteomes" id="UP000698240">
    <property type="component" value="Unassembled WGS sequence"/>
</dbReference>
<reference evidence="2" key="1">
    <citation type="submission" date="2020-03" db="EMBL/GenBank/DDBJ databases">
        <authorList>
            <person name="Kislichkina A."/>
            <person name="Dentovskaya S."/>
            <person name="Shaikhutdinov R."/>
            <person name="Ivanov S."/>
            <person name="Sizova A."/>
            <person name="Solomentsev V."/>
            <person name="Bogun A."/>
        </authorList>
    </citation>
    <scope>NUCLEOTIDE SEQUENCE</scope>
    <source>
        <strain evidence="2">SCPM-O-B-8025</strain>
    </source>
</reference>
<gene>
    <name evidence="2" type="ORF">HB980_03440</name>
</gene>
<feature type="domain" description="Glycosyltransferase 2-like" evidence="1">
    <location>
        <begin position="10"/>
        <end position="118"/>
    </location>
</feature>
<dbReference type="RefSeq" id="WP_050879051.1">
    <property type="nucleotide sequence ID" value="NZ_CP110790.1"/>
</dbReference>
<comment type="caution">
    <text evidence="2">The sequence shown here is derived from an EMBL/GenBank/DDBJ whole genome shotgun (WGS) entry which is preliminary data.</text>
</comment>
<dbReference type="SUPFAM" id="SSF53448">
    <property type="entry name" value="Nucleotide-diphospho-sugar transferases"/>
    <property type="match status" value="1"/>
</dbReference>
<evidence type="ECO:0000259" key="1">
    <source>
        <dbReference type="Pfam" id="PF00535"/>
    </source>
</evidence>